<evidence type="ECO:0000256" key="2">
    <source>
        <dbReference type="ARBA" id="ARBA00004123"/>
    </source>
</evidence>
<keyword evidence="6" id="KW-0378">Hydrolase</keyword>
<dbReference type="GO" id="GO:0046872">
    <property type="term" value="F:metal ion binding"/>
    <property type="evidence" value="ECO:0007669"/>
    <property type="project" value="UniProtKB-KW"/>
</dbReference>
<dbReference type="GO" id="GO:0005634">
    <property type="term" value="C:nucleus"/>
    <property type="evidence" value="ECO:0007669"/>
    <property type="project" value="UniProtKB-SubCell"/>
</dbReference>
<dbReference type="RefSeq" id="XP_016941712.4">
    <property type="nucleotide sequence ID" value="XM_017086223.4"/>
</dbReference>
<name>A0AB39ZRN7_DROSZ</name>
<keyword evidence="4" id="KW-0540">Nuclease</keyword>
<keyword evidence="7" id="KW-0539">Nucleus</keyword>
<gene>
    <name evidence="11" type="primary">LOC108018651</name>
</gene>
<feature type="domain" description="DDE Tnp4" evidence="9">
    <location>
        <begin position="334"/>
        <end position="406"/>
    </location>
</feature>
<dbReference type="GO" id="GO:0004518">
    <property type="term" value="F:nuclease activity"/>
    <property type="evidence" value="ECO:0007669"/>
    <property type="project" value="UniProtKB-KW"/>
</dbReference>
<comment type="similarity">
    <text evidence="3">Belongs to the HARBI1 family.</text>
</comment>
<organism evidence="10 11">
    <name type="scientific">Drosophila suzukii</name>
    <name type="common">Spotted-wing drosophila fruit fly</name>
    <dbReference type="NCBI Taxonomy" id="28584"/>
    <lineage>
        <taxon>Eukaryota</taxon>
        <taxon>Metazoa</taxon>
        <taxon>Ecdysozoa</taxon>
        <taxon>Arthropoda</taxon>
        <taxon>Hexapoda</taxon>
        <taxon>Insecta</taxon>
        <taxon>Pterygota</taxon>
        <taxon>Neoptera</taxon>
        <taxon>Endopterygota</taxon>
        <taxon>Diptera</taxon>
        <taxon>Brachycera</taxon>
        <taxon>Muscomorpha</taxon>
        <taxon>Ephydroidea</taxon>
        <taxon>Drosophilidae</taxon>
        <taxon>Drosophila</taxon>
        <taxon>Sophophora</taxon>
    </lineage>
</organism>
<dbReference type="InterPro" id="IPR045249">
    <property type="entry name" value="HARBI1-like"/>
</dbReference>
<protein>
    <recommendedName>
        <fullName evidence="9">DDE Tnp4 domain-containing protein</fullName>
    </recommendedName>
</protein>
<dbReference type="GO" id="GO:0016787">
    <property type="term" value="F:hydrolase activity"/>
    <property type="evidence" value="ECO:0007669"/>
    <property type="project" value="UniProtKB-KW"/>
</dbReference>
<evidence type="ECO:0000256" key="6">
    <source>
        <dbReference type="ARBA" id="ARBA00022801"/>
    </source>
</evidence>
<dbReference type="GeneID" id="108018651"/>
<evidence type="ECO:0000256" key="4">
    <source>
        <dbReference type="ARBA" id="ARBA00022722"/>
    </source>
</evidence>
<keyword evidence="10" id="KW-1185">Reference proteome</keyword>
<accession>A0AB39ZRN7</accession>
<dbReference type="Proteomes" id="UP001652628">
    <property type="component" value="Chromosome 3"/>
</dbReference>
<evidence type="ECO:0000256" key="1">
    <source>
        <dbReference type="ARBA" id="ARBA00001968"/>
    </source>
</evidence>
<dbReference type="AlphaFoldDB" id="A0AB39ZRN7"/>
<sequence length="462" mass="52768">MDEELKLINSNLSNALTKLKDSKSDDLQDRKKKMAQLIRLHLQHVQTTVITHRRRTQQRARRRFRMLRSFFMRQMMEMHSNYLQMYAMLRLKHSQAEDTDSEASDEGGQPPEEMDLLADFPNFDSHFFEHVVPEMSEEEFLNTLHVSRGTFETLCKQLAPTLRVSEELTRRVPAISPEKCVALALYFLASGERLSLIAERFSLPRPRVIKCLKVFCNAVMSTLGRALRQLPHHPVDCNGVAEGFQRESNMPAALVGVLGVCSIPIRANGDAKNSVLRMEYLLDDRMLFRELQLGCGSRATMAPMFSYAPNTLSTLPKFRINSRPVPAFVLAPVNQNYPLRPWLLQRYTDPIAPHEHDFNEVAEHLQELSDCALHRLMSRWSFLSQPLDISFHTASCIITAAAVLHNLLEELSEPHMLEWGNSVDVSKFRAEPLSDSIEEDAQSHAALEVRDFLARTISSTEI</sequence>
<reference evidence="11" key="1">
    <citation type="submission" date="2025-08" db="UniProtKB">
        <authorList>
            <consortium name="RefSeq"/>
        </authorList>
    </citation>
    <scope>IDENTIFICATION</scope>
</reference>
<dbReference type="Pfam" id="PF13359">
    <property type="entry name" value="DDE_Tnp_4"/>
    <property type="match status" value="1"/>
</dbReference>
<evidence type="ECO:0000256" key="5">
    <source>
        <dbReference type="ARBA" id="ARBA00022723"/>
    </source>
</evidence>
<dbReference type="PANTHER" id="PTHR22930">
    <property type="match status" value="1"/>
</dbReference>
<comment type="cofactor">
    <cofactor evidence="1">
        <name>a divalent metal cation</name>
        <dbReference type="ChEBI" id="CHEBI:60240"/>
    </cofactor>
</comment>
<dbReference type="InterPro" id="IPR027806">
    <property type="entry name" value="HARBI1_dom"/>
</dbReference>
<evidence type="ECO:0000259" key="9">
    <source>
        <dbReference type="Pfam" id="PF13359"/>
    </source>
</evidence>
<evidence type="ECO:0000313" key="10">
    <source>
        <dbReference type="Proteomes" id="UP001652628"/>
    </source>
</evidence>
<dbReference type="PANTHER" id="PTHR22930:SF85">
    <property type="entry name" value="GH03217P-RELATED"/>
    <property type="match status" value="1"/>
</dbReference>
<evidence type="ECO:0000256" key="8">
    <source>
        <dbReference type="SAM" id="MobiDB-lite"/>
    </source>
</evidence>
<proteinExistence type="inferred from homology"/>
<keyword evidence="5" id="KW-0479">Metal-binding</keyword>
<feature type="region of interest" description="Disordered" evidence="8">
    <location>
        <begin position="94"/>
        <end position="114"/>
    </location>
</feature>
<evidence type="ECO:0000313" key="11">
    <source>
        <dbReference type="RefSeq" id="XP_016941712.4"/>
    </source>
</evidence>
<comment type="subcellular location">
    <subcellularLocation>
        <location evidence="2">Nucleus</location>
    </subcellularLocation>
</comment>
<evidence type="ECO:0000256" key="3">
    <source>
        <dbReference type="ARBA" id="ARBA00006958"/>
    </source>
</evidence>
<evidence type="ECO:0000256" key="7">
    <source>
        <dbReference type="ARBA" id="ARBA00023242"/>
    </source>
</evidence>